<keyword evidence="4" id="KW-1185">Reference proteome</keyword>
<evidence type="ECO:0000313" key="4">
    <source>
        <dbReference type="Proteomes" id="UP000305948"/>
    </source>
</evidence>
<name>A0A5C3N678_9AGAM</name>
<dbReference type="InterPro" id="IPR008266">
    <property type="entry name" value="Tyr_kinase_AS"/>
</dbReference>
<evidence type="ECO:0000313" key="3">
    <source>
        <dbReference type="EMBL" id="TFK52337.1"/>
    </source>
</evidence>
<evidence type="ECO:0000256" key="1">
    <source>
        <dbReference type="SAM" id="MobiDB-lite"/>
    </source>
</evidence>
<dbReference type="InterPro" id="IPR011990">
    <property type="entry name" value="TPR-like_helical_dom_sf"/>
</dbReference>
<sequence>MSGSPPLGEKLVQQILSAYGHQDDATVDKLLYTVLSSRDHRRAVSALQGSDADVFFEILVQTCRDPSGLERHAASKTVALAPLQSDLSRLLMRLALGCGHDPHKLLTKGSVVLNSRGLTTGGFADVYQGTLNGQRVAVKCIRADEFPVRDEIRLRKALVREAATWRRIRHDNVLSFLGIDCEASTSMFCIVSPWAENGSVSKFLRSQGIGDLDRLLLEVTLGLAYLHSQTVVHGDLRGANILIDDRGHVRLADYGLAQIADQATFSIASAKRETSLKWIAPELHFHELYGIGCRRTFATDVYAFGIVCLELFTGEEPFPELSPDSFLLEMCPDGITVERHAVEGLVARTMSDSLWGTVYRCCSSRPEDRPSAADLVHSLTELVSEGPFAEPGTEDVNGWPDIIVLGPISDGTVARDEVQELAPNIMETARDPDLPGVTEAIDLSTIAAVIVPADGEKAIPALIKDRSPTILQGGNDTIATPHADQTASPAKKRFRLLQRVVTAVRRSRTEQSANAKKDGHSKLPESLLDRYDQTGQQKVLDEAIDATQKLLRLRPAPHPKRAWTLAALSSCLDRQYLKTGDLEVLEQELTLLREAISLCERPNSSQTMDRAVLQAILATTLKQRYDRLGEQDDVDVALALFDEILRLRPPPHPKRALALYQLSTCLDSQYAKVKDLDMLERSIISVREAMSLVELPGNDQTLKPAVLYGSLATAHRKRYDRLGQQEDLDMAVTLFEEVLELAPERHRASTLNELHRCLRSQYKKSRDPGLLDRSIKLLRDAIVACQQSETRQTVDCALLQANLGSTLMTRYERLGRQKDLDEGIKLLEEAAREPPWSEGRRILRDLRDALKMQYEKSRDPGVRERLRQVGLELVASRPDIAG</sequence>
<dbReference type="Pfam" id="PF07714">
    <property type="entry name" value="PK_Tyr_Ser-Thr"/>
    <property type="match status" value="1"/>
</dbReference>
<dbReference type="SUPFAM" id="SSF48452">
    <property type="entry name" value="TPR-like"/>
    <property type="match status" value="1"/>
</dbReference>
<dbReference type="SUPFAM" id="SSF56112">
    <property type="entry name" value="Protein kinase-like (PK-like)"/>
    <property type="match status" value="1"/>
</dbReference>
<gene>
    <name evidence="3" type="ORF">OE88DRAFT_1389140</name>
</gene>
<dbReference type="Proteomes" id="UP000305948">
    <property type="component" value="Unassembled WGS sequence"/>
</dbReference>
<proteinExistence type="predicted"/>
<accession>A0A5C3N678</accession>
<dbReference type="PANTHER" id="PTHR44329">
    <property type="entry name" value="SERINE/THREONINE-PROTEIN KINASE TNNI3K-RELATED"/>
    <property type="match status" value="1"/>
</dbReference>
<dbReference type="GO" id="GO:0005524">
    <property type="term" value="F:ATP binding"/>
    <property type="evidence" value="ECO:0007669"/>
    <property type="project" value="InterPro"/>
</dbReference>
<dbReference type="STRING" id="5364.A0A5C3N678"/>
<keyword evidence="3" id="KW-0808">Transferase</keyword>
<dbReference type="AlphaFoldDB" id="A0A5C3N678"/>
<dbReference type="InterPro" id="IPR000719">
    <property type="entry name" value="Prot_kinase_dom"/>
</dbReference>
<dbReference type="InterPro" id="IPR051681">
    <property type="entry name" value="Ser/Thr_Kinases-Pseudokinases"/>
</dbReference>
<organism evidence="3 4">
    <name type="scientific">Heliocybe sulcata</name>
    <dbReference type="NCBI Taxonomy" id="5364"/>
    <lineage>
        <taxon>Eukaryota</taxon>
        <taxon>Fungi</taxon>
        <taxon>Dikarya</taxon>
        <taxon>Basidiomycota</taxon>
        <taxon>Agaricomycotina</taxon>
        <taxon>Agaricomycetes</taxon>
        <taxon>Gloeophyllales</taxon>
        <taxon>Gloeophyllaceae</taxon>
        <taxon>Heliocybe</taxon>
    </lineage>
</organism>
<evidence type="ECO:0000259" key="2">
    <source>
        <dbReference type="PROSITE" id="PS50011"/>
    </source>
</evidence>
<dbReference type="PROSITE" id="PS50011">
    <property type="entry name" value="PROTEIN_KINASE_DOM"/>
    <property type="match status" value="1"/>
</dbReference>
<dbReference type="OrthoDB" id="3217196at2759"/>
<dbReference type="EMBL" id="ML213509">
    <property type="protein sequence ID" value="TFK52337.1"/>
    <property type="molecule type" value="Genomic_DNA"/>
</dbReference>
<keyword evidence="3" id="KW-0418">Kinase</keyword>
<feature type="domain" description="Protein kinase" evidence="2">
    <location>
        <begin position="112"/>
        <end position="380"/>
    </location>
</feature>
<protein>
    <submittedName>
        <fullName evidence="3">Kinase-like protein</fullName>
    </submittedName>
</protein>
<reference evidence="3 4" key="1">
    <citation type="journal article" date="2019" name="Nat. Ecol. Evol.">
        <title>Megaphylogeny resolves global patterns of mushroom evolution.</title>
        <authorList>
            <person name="Varga T."/>
            <person name="Krizsan K."/>
            <person name="Foldi C."/>
            <person name="Dima B."/>
            <person name="Sanchez-Garcia M."/>
            <person name="Sanchez-Ramirez S."/>
            <person name="Szollosi G.J."/>
            <person name="Szarkandi J.G."/>
            <person name="Papp V."/>
            <person name="Albert L."/>
            <person name="Andreopoulos W."/>
            <person name="Angelini C."/>
            <person name="Antonin V."/>
            <person name="Barry K.W."/>
            <person name="Bougher N.L."/>
            <person name="Buchanan P."/>
            <person name="Buyck B."/>
            <person name="Bense V."/>
            <person name="Catcheside P."/>
            <person name="Chovatia M."/>
            <person name="Cooper J."/>
            <person name="Damon W."/>
            <person name="Desjardin D."/>
            <person name="Finy P."/>
            <person name="Geml J."/>
            <person name="Haridas S."/>
            <person name="Hughes K."/>
            <person name="Justo A."/>
            <person name="Karasinski D."/>
            <person name="Kautmanova I."/>
            <person name="Kiss B."/>
            <person name="Kocsube S."/>
            <person name="Kotiranta H."/>
            <person name="LaButti K.M."/>
            <person name="Lechner B.E."/>
            <person name="Liimatainen K."/>
            <person name="Lipzen A."/>
            <person name="Lukacs Z."/>
            <person name="Mihaltcheva S."/>
            <person name="Morgado L.N."/>
            <person name="Niskanen T."/>
            <person name="Noordeloos M.E."/>
            <person name="Ohm R.A."/>
            <person name="Ortiz-Santana B."/>
            <person name="Ovrebo C."/>
            <person name="Racz N."/>
            <person name="Riley R."/>
            <person name="Savchenko A."/>
            <person name="Shiryaev A."/>
            <person name="Soop K."/>
            <person name="Spirin V."/>
            <person name="Szebenyi C."/>
            <person name="Tomsovsky M."/>
            <person name="Tulloss R.E."/>
            <person name="Uehling J."/>
            <person name="Grigoriev I.V."/>
            <person name="Vagvolgyi C."/>
            <person name="Papp T."/>
            <person name="Martin F.M."/>
            <person name="Miettinen O."/>
            <person name="Hibbett D.S."/>
            <person name="Nagy L.G."/>
        </authorList>
    </citation>
    <scope>NUCLEOTIDE SEQUENCE [LARGE SCALE GENOMIC DNA]</scope>
    <source>
        <strain evidence="3 4">OMC1185</strain>
    </source>
</reference>
<dbReference type="Gene3D" id="1.25.40.10">
    <property type="entry name" value="Tetratricopeptide repeat domain"/>
    <property type="match status" value="2"/>
</dbReference>
<dbReference type="GO" id="GO:0004674">
    <property type="term" value="F:protein serine/threonine kinase activity"/>
    <property type="evidence" value="ECO:0007669"/>
    <property type="project" value="TreeGrafter"/>
</dbReference>
<dbReference type="InterPro" id="IPR011009">
    <property type="entry name" value="Kinase-like_dom_sf"/>
</dbReference>
<dbReference type="Gene3D" id="1.10.510.10">
    <property type="entry name" value="Transferase(Phosphotransferase) domain 1"/>
    <property type="match status" value="1"/>
</dbReference>
<dbReference type="InterPro" id="IPR001245">
    <property type="entry name" value="Ser-Thr/Tyr_kinase_cat_dom"/>
</dbReference>
<feature type="region of interest" description="Disordered" evidence="1">
    <location>
        <begin position="505"/>
        <end position="527"/>
    </location>
</feature>
<dbReference type="PROSITE" id="PS00109">
    <property type="entry name" value="PROTEIN_KINASE_TYR"/>
    <property type="match status" value="1"/>
</dbReference>
<feature type="compositionally biased region" description="Basic and acidic residues" evidence="1">
    <location>
        <begin position="515"/>
        <end position="527"/>
    </location>
</feature>